<dbReference type="RefSeq" id="WP_223905500.1">
    <property type="nucleotide sequence ID" value="NZ_AP024238.1"/>
</dbReference>
<protein>
    <submittedName>
        <fullName evidence="1">Uncharacterized protein</fullName>
    </submittedName>
</protein>
<reference evidence="1 2" key="1">
    <citation type="journal article" date="2021" name="Microbiol. Spectr.">
        <title>A Single Bacterium Capable of Oxidation and Reduction of Iron at Circumneutral pH.</title>
        <authorList>
            <person name="Kato S."/>
            <person name="Ohkuma M."/>
        </authorList>
    </citation>
    <scope>NUCLEOTIDE SEQUENCE [LARGE SCALE GENOMIC DNA]</scope>
    <source>
        <strain evidence="1 2">MIZ03</strain>
    </source>
</reference>
<accession>A0ABN6DCL9</accession>
<gene>
    <name evidence="1" type="ORF">MIZ03_4381</name>
</gene>
<evidence type="ECO:0000313" key="2">
    <source>
        <dbReference type="Proteomes" id="UP000824366"/>
    </source>
</evidence>
<organism evidence="1 2">
    <name type="scientific">Rhodoferax lithotrophicus</name>
    <dbReference type="NCBI Taxonomy" id="2798804"/>
    <lineage>
        <taxon>Bacteria</taxon>
        <taxon>Pseudomonadati</taxon>
        <taxon>Pseudomonadota</taxon>
        <taxon>Betaproteobacteria</taxon>
        <taxon>Burkholderiales</taxon>
        <taxon>Comamonadaceae</taxon>
        <taxon>Rhodoferax</taxon>
    </lineage>
</organism>
<name>A0ABN6DCL9_9BURK</name>
<evidence type="ECO:0000313" key="1">
    <source>
        <dbReference type="EMBL" id="BCO29458.1"/>
    </source>
</evidence>
<dbReference type="Proteomes" id="UP000824366">
    <property type="component" value="Chromosome"/>
</dbReference>
<sequence>MNLQDTVALMFPLGVVAQSIPDNSSFFEVNEIPARSVPQNCAMLATGEFQYSRDQDCTGSFLVQAEEHVFFIRIYSTRSGGWHAEVVVRSGFDPGTKPRAN</sequence>
<proteinExistence type="predicted"/>
<dbReference type="EMBL" id="AP024238">
    <property type="protein sequence ID" value="BCO29458.1"/>
    <property type="molecule type" value="Genomic_DNA"/>
</dbReference>
<keyword evidence="2" id="KW-1185">Reference proteome</keyword>